<dbReference type="Pfam" id="PF02796">
    <property type="entry name" value="HTH_7"/>
    <property type="match status" value="1"/>
</dbReference>
<dbReference type="Proteomes" id="UP000292958">
    <property type="component" value="Unassembled WGS sequence"/>
</dbReference>
<protein>
    <submittedName>
        <fullName evidence="7">DNA invertase Pin-like site-specific DNA recombinase</fullName>
    </submittedName>
</protein>
<evidence type="ECO:0000256" key="5">
    <source>
        <dbReference type="PIRSR" id="PIRSR606118-50"/>
    </source>
</evidence>
<dbReference type="InterPro" id="IPR006119">
    <property type="entry name" value="Resolv_N"/>
</dbReference>
<name>A0A4Q7YVK1_9BACT</name>
<keyword evidence="3" id="KW-0238">DNA-binding</keyword>
<sequence>MMSARRHDKRVGYRRVSALDQNTERQLEGVEVDKMFTDRASGKDTVRPQLQAALDYIREGDLLLVHSMDRLARNLDDLRKIVIDLTRKGVHVQFVKESLTFTGEDSPMSTLLLSLLGAVAEFEQSMIRERQREGIALAKKAGVYKGRKPSLTAMQVAEIRKRVAAGEKKAGLATEYRISRQTLYSALG</sequence>
<keyword evidence="8" id="KW-1185">Reference proteome</keyword>
<dbReference type="SUPFAM" id="SSF46689">
    <property type="entry name" value="Homeodomain-like"/>
    <property type="match status" value="1"/>
</dbReference>
<evidence type="ECO:0000256" key="4">
    <source>
        <dbReference type="ARBA" id="ARBA00023172"/>
    </source>
</evidence>
<dbReference type="CDD" id="cd00569">
    <property type="entry name" value="HTH_Hin_like"/>
    <property type="match status" value="1"/>
</dbReference>
<dbReference type="PANTHER" id="PTHR30461:SF26">
    <property type="entry name" value="RESOLVASE HOMOLOG YNEB"/>
    <property type="match status" value="1"/>
</dbReference>
<dbReference type="InterPro" id="IPR009057">
    <property type="entry name" value="Homeodomain-like_sf"/>
</dbReference>
<dbReference type="GO" id="GO:0003677">
    <property type="term" value="F:DNA binding"/>
    <property type="evidence" value="ECO:0007669"/>
    <property type="project" value="UniProtKB-KW"/>
</dbReference>
<evidence type="ECO:0000256" key="3">
    <source>
        <dbReference type="ARBA" id="ARBA00023125"/>
    </source>
</evidence>
<dbReference type="InterPro" id="IPR006118">
    <property type="entry name" value="Recombinase_CS"/>
</dbReference>
<dbReference type="PROSITE" id="PS51736">
    <property type="entry name" value="RECOMBINASES_3"/>
    <property type="match status" value="1"/>
</dbReference>
<dbReference type="AlphaFoldDB" id="A0A4Q7YVK1"/>
<evidence type="ECO:0000256" key="1">
    <source>
        <dbReference type="ARBA" id="ARBA00009913"/>
    </source>
</evidence>
<evidence type="ECO:0000256" key="2">
    <source>
        <dbReference type="ARBA" id="ARBA00022908"/>
    </source>
</evidence>
<dbReference type="SMART" id="SM00857">
    <property type="entry name" value="Resolvase"/>
    <property type="match status" value="1"/>
</dbReference>
<dbReference type="InterPro" id="IPR050639">
    <property type="entry name" value="SSR_resolvase"/>
</dbReference>
<dbReference type="SUPFAM" id="SSF53041">
    <property type="entry name" value="Resolvase-like"/>
    <property type="match status" value="1"/>
</dbReference>
<proteinExistence type="inferred from homology"/>
<feature type="domain" description="Resolvase/invertase-type recombinase catalytic" evidence="6">
    <location>
        <begin position="9"/>
        <end position="142"/>
    </location>
</feature>
<dbReference type="EMBL" id="SHKW01000001">
    <property type="protein sequence ID" value="RZU41093.1"/>
    <property type="molecule type" value="Genomic_DNA"/>
</dbReference>
<dbReference type="InterPro" id="IPR006120">
    <property type="entry name" value="Resolvase_HTH_dom"/>
</dbReference>
<organism evidence="7 8">
    <name type="scientific">Edaphobacter modestus</name>
    <dbReference type="NCBI Taxonomy" id="388466"/>
    <lineage>
        <taxon>Bacteria</taxon>
        <taxon>Pseudomonadati</taxon>
        <taxon>Acidobacteriota</taxon>
        <taxon>Terriglobia</taxon>
        <taxon>Terriglobales</taxon>
        <taxon>Acidobacteriaceae</taxon>
        <taxon>Edaphobacter</taxon>
    </lineage>
</organism>
<evidence type="ECO:0000259" key="6">
    <source>
        <dbReference type="PROSITE" id="PS51736"/>
    </source>
</evidence>
<accession>A0A4Q7YVK1</accession>
<comment type="caution">
    <text evidence="7">The sequence shown here is derived from an EMBL/GenBank/DDBJ whole genome shotgun (WGS) entry which is preliminary data.</text>
</comment>
<dbReference type="CDD" id="cd03768">
    <property type="entry name" value="SR_ResInv"/>
    <property type="match status" value="1"/>
</dbReference>
<gene>
    <name evidence="7" type="ORF">BDD14_2588</name>
</gene>
<dbReference type="PANTHER" id="PTHR30461">
    <property type="entry name" value="DNA-INVERTASE FROM LAMBDOID PROPHAGE"/>
    <property type="match status" value="1"/>
</dbReference>
<feature type="active site" description="O-(5'-phospho-DNA)-serine intermediate" evidence="5">
    <location>
        <position position="17"/>
    </location>
</feature>
<evidence type="ECO:0000313" key="7">
    <source>
        <dbReference type="EMBL" id="RZU41093.1"/>
    </source>
</evidence>
<dbReference type="GO" id="GO:0000150">
    <property type="term" value="F:DNA strand exchange activity"/>
    <property type="evidence" value="ECO:0007669"/>
    <property type="project" value="InterPro"/>
</dbReference>
<dbReference type="GO" id="GO:0015074">
    <property type="term" value="P:DNA integration"/>
    <property type="evidence" value="ECO:0007669"/>
    <property type="project" value="UniProtKB-KW"/>
</dbReference>
<keyword evidence="2" id="KW-0229">DNA integration</keyword>
<dbReference type="Gene3D" id="1.10.10.60">
    <property type="entry name" value="Homeodomain-like"/>
    <property type="match status" value="1"/>
</dbReference>
<reference evidence="7 8" key="1">
    <citation type="submission" date="2019-02" db="EMBL/GenBank/DDBJ databases">
        <title>Genomic Encyclopedia of Archaeal and Bacterial Type Strains, Phase II (KMG-II): from individual species to whole genera.</title>
        <authorList>
            <person name="Goeker M."/>
        </authorList>
    </citation>
    <scope>NUCLEOTIDE SEQUENCE [LARGE SCALE GENOMIC DNA]</scope>
    <source>
        <strain evidence="7 8">DSM 18101</strain>
    </source>
</reference>
<dbReference type="Gene3D" id="3.40.50.1390">
    <property type="entry name" value="Resolvase, N-terminal catalytic domain"/>
    <property type="match status" value="1"/>
</dbReference>
<keyword evidence="4" id="KW-0233">DNA recombination</keyword>
<evidence type="ECO:0000313" key="8">
    <source>
        <dbReference type="Proteomes" id="UP000292958"/>
    </source>
</evidence>
<comment type="similarity">
    <text evidence="1">Belongs to the site-specific recombinase resolvase family.</text>
</comment>
<dbReference type="Pfam" id="PF00239">
    <property type="entry name" value="Resolvase"/>
    <property type="match status" value="1"/>
</dbReference>
<dbReference type="PROSITE" id="PS00398">
    <property type="entry name" value="RECOMBINASES_2"/>
    <property type="match status" value="1"/>
</dbReference>
<dbReference type="InterPro" id="IPR036162">
    <property type="entry name" value="Resolvase-like_N_sf"/>
</dbReference>